<accession>A0A485LGN7</accession>
<proteinExistence type="predicted"/>
<evidence type="ECO:0000313" key="7">
    <source>
        <dbReference type="Proteomes" id="UP000332933"/>
    </source>
</evidence>
<dbReference type="EMBL" id="CAADRA010001370">
    <property type="protein sequence ID" value="VFT81991.1"/>
    <property type="molecule type" value="Genomic_DNA"/>
</dbReference>
<keyword evidence="7" id="KW-1185">Reference proteome</keyword>
<dbReference type="EMBL" id="CAADRA010006799">
    <property type="protein sequence ID" value="VFT96993.1"/>
    <property type="molecule type" value="Genomic_DNA"/>
</dbReference>
<evidence type="ECO:0000313" key="4">
    <source>
        <dbReference type="EMBL" id="VFT81991.1"/>
    </source>
</evidence>
<evidence type="ECO:0000313" key="6">
    <source>
        <dbReference type="EMBL" id="VFT96993.1"/>
    </source>
</evidence>
<dbReference type="Proteomes" id="UP000332933">
    <property type="component" value="Unassembled WGS sequence"/>
</dbReference>
<dbReference type="EMBL" id="VJMH01006776">
    <property type="protein sequence ID" value="KAF0688041.1"/>
    <property type="molecule type" value="Genomic_DNA"/>
</dbReference>
<name>A0A485LGN7_9STRA</name>
<reference evidence="6 7" key="1">
    <citation type="submission" date="2019-03" db="EMBL/GenBank/DDBJ databases">
        <authorList>
            <person name="Gaulin E."/>
            <person name="Dumas B."/>
        </authorList>
    </citation>
    <scope>NUCLEOTIDE SEQUENCE [LARGE SCALE GENOMIC DNA]</scope>
    <source>
        <strain evidence="6">CBS 568.67</strain>
    </source>
</reference>
<sequence>MKCSPEFANPVCTVKKHAITPIPQGWAYITAPEAEVITLLRQTGYINYVLTELRGLELSDDMGNMIIADDDPTTPPMSPVASPVATPAVTPIDTLMAPVEVQAAAPVQPCALTDGSTNISV</sequence>
<evidence type="ECO:0000313" key="2">
    <source>
        <dbReference type="EMBL" id="KAF0711136.1"/>
    </source>
</evidence>
<dbReference type="EMBL" id="VJMH01001369">
    <property type="protein sequence ID" value="KAF0712213.1"/>
    <property type="molecule type" value="Genomic_DNA"/>
</dbReference>
<evidence type="ECO:0000313" key="3">
    <source>
        <dbReference type="EMBL" id="KAF0712213.1"/>
    </source>
</evidence>
<organism evidence="6 7">
    <name type="scientific">Aphanomyces stellatus</name>
    <dbReference type="NCBI Taxonomy" id="120398"/>
    <lineage>
        <taxon>Eukaryota</taxon>
        <taxon>Sar</taxon>
        <taxon>Stramenopiles</taxon>
        <taxon>Oomycota</taxon>
        <taxon>Saprolegniomycetes</taxon>
        <taxon>Saprolegniales</taxon>
        <taxon>Verrucalvaceae</taxon>
        <taxon>Aphanomyces</taxon>
    </lineage>
</organism>
<evidence type="ECO:0000313" key="5">
    <source>
        <dbReference type="EMBL" id="VFT82435.1"/>
    </source>
</evidence>
<dbReference type="EMBL" id="VJMH01001742">
    <property type="protein sequence ID" value="KAF0711136.1"/>
    <property type="molecule type" value="Genomic_DNA"/>
</dbReference>
<reference evidence="1" key="2">
    <citation type="submission" date="2019-06" db="EMBL/GenBank/DDBJ databases">
        <title>Genomics analysis of Aphanomyces spp. identifies a new class of oomycete effector associated with host adaptation.</title>
        <authorList>
            <person name="Gaulin E."/>
        </authorList>
    </citation>
    <scope>NUCLEOTIDE SEQUENCE</scope>
    <source>
        <strain evidence="1">CBS 578.67</strain>
    </source>
</reference>
<evidence type="ECO:0000313" key="1">
    <source>
        <dbReference type="EMBL" id="KAF0688041.1"/>
    </source>
</evidence>
<gene>
    <name evidence="6" type="primary">Aste57867_20304</name>
    <name evidence="4" type="synonym">Aste57867_4899</name>
    <name evidence="5" type="synonym">Aste57867_5376</name>
    <name evidence="3" type="ORF">As57867_004886</name>
    <name evidence="2" type="ORF">As57867_005363</name>
    <name evidence="1" type="ORF">As57867_020238</name>
    <name evidence="6" type="ORF">ASTE57867_20304</name>
    <name evidence="4" type="ORF">ASTE57867_4899</name>
    <name evidence="5" type="ORF">ASTE57867_5376</name>
</gene>
<protein>
    <submittedName>
        <fullName evidence="6">Aste57867_20304 protein</fullName>
    </submittedName>
    <submittedName>
        <fullName evidence="4">Aste57867_4899 protein</fullName>
    </submittedName>
    <submittedName>
        <fullName evidence="5">Aste57867_5376 protein</fullName>
    </submittedName>
</protein>
<dbReference type="EMBL" id="CAADRA010001743">
    <property type="protein sequence ID" value="VFT82435.1"/>
    <property type="molecule type" value="Genomic_DNA"/>
</dbReference>
<dbReference type="AlphaFoldDB" id="A0A485LGN7"/>